<comment type="caution">
    <text evidence="2">The sequence shown here is derived from an EMBL/GenBank/DDBJ whole genome shotgun (WGS) entry which is preliminary data.</text>
</comment>
<evidence type="ECO:0000313" key="2">
    <source>
        <dbReference type="EMBL" id="KAF8393618.1"/>
    </source>
</evidence>
<dbReference type="PANTHER" id="PTHR45749">
    <property type="match status" value="1"/>
</dbReference>
<accession>A0A835D7G7</accession>
<dbReference type="PANTHER" id="PTHR45749:SF36">
    <property type="entry name" value="ZINC FINGER MYM-TYPE PROTEIN 1-LIKE"/>
    <property type="match status" value="1"/>
</dbReference>
<reference evidence="2 3" key="1">
    <citation type="submission" date="2020-04" db="EMBL/GenBank/DDBJ databases">
        <title>Plant Genome Project.</title>
        <authorList>
            <person name="Zhang R.-G."/>
        </authorList>
    </citation>
    <scope>NUCLEOTIDE SEQUENCE [LARGE SCALE GENOMIC DNA]</scope>
    <source>
        <strain evidence="2">YNK0</strain>
        <tissue evidence="2">Leaf</tissue>
    </source>
</reference>
<evidence type="ECO:0000313" key="3">
    <source>
        <dbReference type="Proteomes" id="UP000655225"/>
    </source>
</evidence>
<dbReference type="InterPro" id="IPR006580">
    <property type="entry name" value="Znf_TTF"/>
</dbReference>
<evidence type="ECO:0000259" key="1">
    <source>
        <dbReference type="SMART" id="SM00597"/>
    </source>
</evidence>
<proteinExistence type="predicted"/>
<dbReference type="OrthoDB" id="1929285at2759"/>
<feature type="domain" description="TTF-type" evidence="1">
    <location>
        <begin position="116"/>
        <end position="211"/>
    </location>
</feature>
<protein>
    <recommendedName>
        <fullName evidence="1">TTF-type domain-containing protein</fullName>
    </recommendedName>
</protein>
<organism evidence="2 3">
    <name type="scientific">Tetracentron sinense</name>
    <name type="common">Spur-leaf</name>
    <dbReference type="NCBI Taxonomy" id="13715"/>
    <lineage>
        <taxon>Eukaryota</taxon>
        <taxon>Viridiplantae</taxon>
        <taxon>Streptophyta</taxon>
        <taxon>Embryophyta</taxon>
        <taxon>Tracheophyta</taxon>
        <taxon>Spermatophyta</taxon>
        <taxon>Magnoliopsida</taxon>
        <taxon>Trochodendrales</taxon>
        <taxon>Trochodendraceae</taxon>
        <taxon>Tetracentron</taxon>
    </lineage>
</organism>
<dbReference type="SMART" id="SM00597">
    <property type="entry name" value="ZnF_TTF"/>
    <property type="match status" value="1"/>
</dbReference>
<dbReference type="InterPro" id="IPR025398">
    <property type="entry name" value="DUF4371"/>
</dbReference>
<dbReference type="AlphaFoldDB" id="A0A835D7G7"/>
<dbReference type="EMBL" id="JABCRI010000015">
    <property type="protein sequence ID" value="KAF8393618.1"/>
    <property type="molecule type" value="Genomic_DNA"/>
</dbReference>
<dbReference type="Proteomes" id="UP000655225">
    <property type="component" value="Unassembled WGS sequence"/>
</dbReference>
<dbReference type="Pfam" id="PF14291">
    <property type="entry name" value="DUF4371"/>
    <property type="match status" value="1"/>
</dbReference>
<dbReference type="OMA" id="AIDYHIN"/>
<name>A0A835D7G7_TETSI</name>
<sequence length="299" mass="34770">MHPDFQGSDLRLRPPHESRVTTDFVTSIMDKFLKRKSMTDLSPPILKKDCRDQVQPTSLPSHPEVNLTDLPADPGLRIQISNYHPNDQDEIRRTYLQRGPCQPRNHNFPKTKFGKKLRRFNPSWFNEYGSWLEYSIIKDAAFCLCCYLFRLDNYREQAGSDSFVIEGFTNWKKNERFEIHVGGPSSVHNQAYRACQDLLNQKQHIQTVFSKQSDQVRREYRVRLNASIDCIRFILQRGLAFRGHDESEDSKDKGNFLELLQFLANHNESIKKFVLQNAPENLKLTAPDIQKDIVNAAAT</sequence>
<gene>
    <name evidence="2" type="ORF">HHK36_021863</name>
</gene>
<keyword evidence="3" id="KW-1185">Reference proteome</keyword>